<evidence type="ECO:0000256" key="1">
    <source>
        <dbReference type="ARBA" id="ARBA00001974"/>
    </source>
</evidence>
<keyword evidence="4" id="KW-0560">Oxidoreductase</keyword>
<evidence type="ECO:0000256" key="3">
    <source>
        <dbReference type="ARBA" id="ARBA00022827"/>
    </source>
</evidence>
<protein>
    <submittedName>
        <fullName evidence="8">NAD(P)-binding protein</fullName>
    </submittedName>
</protein>
<comment type="cofactor">
    <cofactor evidence="1">
        <name>FAD</name>
        <dbReference type="ChEBI" id="CHEBI:57692"/>
    </cofactor>
</comment>
<proteinExistence type="predicted"/>
<dbReference type="Proteomes" id="UP000435138">
    <property type="component" value="Unassembled WGS sequence"/>
</dbReference>
<evidence type="ECO:0000259" key="7">
    <source>
        <dbReference type="Pfam" id="PF01494"/>
    </source>
</evidence>
<dbReference type="AlphaFoldDB" id="A0A6A8A4L6"/>
<feature type="signal peptide" evidence="6">
    <location>
        <begin position="1"/>
        <end position="23"/>
    </location>
</feature>
<keyword evidence="2" id="KW-0285">Flavoprotein</keyword>
<evidence type="ECO:0000256" key="6">
    <source>
        <dbReference type="SAM" id="SignalP"/>
    </source>
</evidence>
<dbReference type="PRINTS" id="PR00420">
    <property type="entry name" value="RNGMNOXGNASE"/>
</dbReference>
<dbReference type="InterPro" id="IPR036188">
    <property type="entry name" value="FAD/NAD-bd_sf"/>
</dbReference>
<keyword evidence="9" id="KW-1185">Reference proteome</keyword>
<organism evidence="8 9">
    <name type="scientific">Endobacterium cereale</name>
    <dbReference type="NCBI Taxonomy" id="2663029"/>
    <lineage>
        <taxon>Bacteria</taxon>
        <taxon>Pseudomonadati</taxon>
        <taxon>Pseudomonadota</taxon>
        <taxon>Alphaproteobacteria</taxon>
        <taxon>Hyphomicrobiales</taxon>
        <taxon>Rhizobiaceae</taxon>
        <taxon>Endobacterium</taxon>
    </lineage>
</organism>
<reference evidence="8 9" key="1">
    <citation type="submission" date="2019-11" db="EMBL/GenBank/DDBJ databases">
        <title>Genome analysis of Rhizobacterium cereale a novel genus and species isolated from maize roots in North Spain.</title>
        <authorList>
            <person name="Menendez E."/>
            <person name="Flores-Felix J.D."/>
            <person name="Ramirez-Bahena M.-H."/>
            <person name="Igual J.M."/>
            <person name="Garcia-Fraile P."/>
            <person name="Peix A."/>
            <person name="Velazquez E."/>
        </authorList>
    </citation>
    <scope>NUCLEOTIDE SEQUENCE [LARGE SCALE GENOMIC DNA]</scope>
    <source>
        <strain evidence="8 9">RZME27</strain>
    </source>
</reference>
<dbReference type="GO" id="GO:0071949">
    <property type="term" value="F:FAD binding"/>
    <property type="evidence" value="ECO:0007669"/>
    <property type="project" value="InterPro"/>
</dbReference>
<evidence type="ECO:0000313" key="9">
    <source>
        <dbReference type="Proteomes" id="UP000435138"/>
    </source>
</evidence>
<evidence type="ECO:0000313" key="8">
    <source>
        <dbReference type="EMBL" id="MQY45564.1"/>
    </source>
</evidence>
<feature type="chain" id="PRO_5025662475" evidence="6">
    <location>
        <begin position="24"/>
        <end position="389"/>
    </location>
</feature>
<keyword evidence="5" id="KW-0503">Monooxygenase</keyword>
<evidence type="ECO:0000256" key="2">
    <source>
        <dbReference type="ARBA" id="ARBA00022630"/>
    </source>
</evidence>
<dbReference type="InterPro" id="IPR002938">
    <property type="entry name" value="FAD-bd"/>
</dbReference>
<gene>
    <name evidence="8" type="ORF">GAO09_05750</name>
</gene>
<accession>A0A6A8A4L6</accession>
<name>A0A6A8A4L6_9HYPH</name>
<dbReference type="GO" id="GO:0004497">
    <property type="term" value="F:monooxygenase activity"/>
    <property type="evidence" value="ECO:0007669"/>
    <property type="project" value="UniProtKB-KW"/>
</dbReference>
<dbReference type="InterPro" id="IPR050493">
    <property type="entry name" value="FAD-dep_Monooxygenase_BioMet"/>
</dbReference>
<evidence type="ECO:0000256" key="4">
    <source>
        <dbReference type="ARBA" id="ARBA00023002"/>
    </source>
</evidence>
<evidence type="ECO:0000256" key="5">
    <source>
        <dbReference type="ARBA" id="ARBA00023033"/>
    </source>
</evidence>
<feature type="domain" description="FAD-binding" evidence="7">
    <location>
        <begin position="6"/>
        <end position="341"/>
    </location>
</feature>
<dbReference type="PANTHER" id="PTHR13789:SF318">
    <property type="entry name" value="GERANYLGERANYL DIPHOSPHATE REDUCTASE"/>
    <property type="match status" value="1"/>
</dbReference>
<sequence>MTVKRVAIVGAGMAGLMAALALARRGIACDIIEQATRLEEVGAGLQISPNSARILAELGVLKTLEPVWNEPDHIALASGLSLRVLANVPVGRFARERWGAPYGVLHRTTLQRALLTAVEQQPLCSLHLGIRLDHPDMDALASITGSRPDLIVGADGVWSQVRTIVPQAPIPTFSGNIAWRLTVPSRKAPPALKINAVTAFLGPGAHLVSYPLKEIDGYNVVAISTGLNPGQTWQAHANTKQHDLLMSQFSLWHSQIQELLGQAKDATFWPLYEVERGQWHNGRDTVLIGDAAHAMMPFAAQGASMAIEDAARLAIHLGRPGTLPHRLSAFEQERVARTDKVRNRGAFNRFAYHARGPVRLARDFVLSMRSPQSLAADLDWLYGFNAADP</sequence>
<dbReference type="Gene3D" id="3.50.50.60">
    <property type="entry name" value="FAD/NAD(P)-binding domain"/>
    <property type="match status" value="1"/>
</dbReference>
<dbReference type="SUPFAM" id="SSF54373">
    <property type="entry name" value="FAD-linked reductases, C-terminal domain"/>
    <property type="match status" value="1"/>
</dbReference>
<comment type="caution">
    <text evidence="8">The sequence shown here is derived from an EMBL/GenBank/DDBJ whole genome shotgun (WGS) entry which is preliminary data.</text>
</comment>
<keyword evidence="6" id="KW-0732">Signal</keyword>
<dbReference type="RefSeq" id="WP_153353095.1">
    <property type="nucleotide sequence ID" value="NZ_WIXI01000035.1"/>
</dbReference>
<dbReference type="Pfam" id="PF01494">
    <property type="entry name" value="FAD_binding_3"/>
    <property type="match status" value="1"/>
</dbReference>
<dbReference type="SUPFAM" id="SSF51905">
    <property type="entry name" value="FAD/NAD(P)-binding domain"/>
    <property type="match status" value="1"/>
</dbReference>
<dbReference type="EMBL" id="WIXI01000035">
    <property type="protein sequence ID" value="MQY45564.1"/>
    <property type="molecule type" value="Genomic_DNA"/>
</dbReference>
<keyword evidence="3" id="KW-0274">FAD</keyword>
<dbReference type="PANTHER" id="PTHR13789">
    <property type="entry name" value="MONOOXYGENASE"/>
    <property type="match status" value="1"/>
</dbReference>